<reference evidence="1 2" key="1">
    <citation type="journal article" date="2020" name="Microb. Ecol.">
        <title>Ecogenomics of the Marine Benthic Filamentous Cyanobacterium Adonisia.</title>
        <authorList>
            <person name="Walter J.M."/>
            <person name="Coutinho F.H."/>
            <person name="Leomil L."/>
            <person name="Hargreaves P.I."/>
            <person name="Campeao M.E."/>
            <person name="Vieira V.V."/>
            <person name="Silva B.S."/>
            <person name="Fistarol G.O."/>
            <person name="Salomon P.S."/>
            <person name="Sawabe T."/>
            <person name="Mino S."/>
            <person name="Hosokawa M."/>
            <person name="Miyashita H."/>
            <person name="Maruyama F."/>
            <person name="van Verk M.C."/>
            <person name="Dutilh B.E."/>
            <person name="Thompson C.C."/>
            <person name="Thompson F.L."/>
        </authorList>
    </citation>
    <scope>NUCLEOTIDE SEQUENCE [LARGE SCALE GENOMIC DNA]</scope>
    <source>
        <strain evidence="1 2">CCMR0081</strain>
    </source>
</reference>
<keyword evidence="2" id="KW-1185">Reference proteome</keyword>
<dbReference type="AlphaFoldDB" id="A0A6M0RQI9"/>
<dbReference type="GO" id="GO:0071771">
    <property type="term" value="F:aldehyde oxygenase (deformylating) activity"/>
    <property type="evidence" value="ECO:0007669"/>
    <property type="project" value="InterPro"/>
</dbReference>
<name>A0A6M0RQI9_9CYAN</name>
<dbReference type="InterPro" id="IPR012347">
    <property type="entry name" value="Ferritin-like"/>
</dbReference>
<dbReference type="Proteomes" id="UP000481033">
    <property type="component" value="Unassembled WGS sequence"/>
</dbReference>
<comment type="caution">
    <text evidence="1">The sequence shown here is derived from an EMBL/GenBank/DDBJ whole genome shotgun (WGS) entry which is preliminary data.</text>
</comment>
<gene>
    <name evidence="1" type="ORF">DXZ20_23025</name>
</gene>
<organism evidence="1 2">
    <name type="scientific">Adonisia turfae CCMR0081</name>
    <dbReference type="NCBI Taxonomy" id="2292702"/>
    <lineage>
        <taxon>Bacteria</taxon>
        <taxon>Bacillati</taxon>
        <taxon>Cyanobacteriota</taxon>
        <taxon>Adonisia</taxon>
        <taxon>Adonisia turfae</taxon>
    </lineage>
</organism>
<dbReference type="Pfam" id="PF11266">
    <property type="entry name" value="Ald_deCOase"/>
    <property type="match status" value="1"/>
</dbReference>
<dbReference type="SUPFAM" id="SSF47240">
    <property type="entry name" value="Ferritin-like"/>
    <property type="match status" value="1"/>
</dbReference>
<dbReference type="RefSeq" id="WP_163701030.1">
    <property type="nucleotide sequence ID" value="NZ_QXHD01000004.1"/>
</dbReference>
<protein>
    <submittedName>
        <fullName evidence="1">Long-chain fatty aldehyde decarbonylase</fullName>
    </submittedName>
</protein>
<dbReference type="InterPro" id="IPR022612">
    <property type="entry name" value="Ald_deCOase"/>
</dbReference>
<evidence type="ECO:0000313" key="1">
    <source>
        <dbReference type="EMBL" id="NEZ58466.1"/>
    </source>
</evidence>
<proteinExistence type="predicted"/>
<dbReference type="InterPro" id="IPR009078">
    <property type="entry name" value="Ferritin-like_SF"/>
</dbReference>
<sequence length="276" mass="30661">MVAEVQTKSVKSSTLKEYNKQYQDLLAFLISTLIAGEITATENYCRLVALLDDTDEKMEAVHQAYAESKHVRNLVKLAKRLNLPVVEKIVEPEWFTIRKHFDAALAKKNLAVCYIIQDVMIEILAITTYLGLAGIGKTTTVDGETARVSESILNDELEHFEIGISRLKQLLQQDSDEVHDALIWAHHRVMPEILTVVREGCTSLCGELGVVCGTFNAGDMGFESGLAAKEIVRRYIEALERIGFDQKIVNSLVSGLSDYQPTQESVPVKVKTSGCC</sequence>
<dbReference type="Gene3D" id="1.20.1260.10">
    <property type="match status" value="1"/>
</dbReference>
<dbReference type="EMBL" id="QXHD01000004">
    <property type="protein sequence ID" value="NEZ58466.1"/>
    <property type="molecule type" value="Genomic_DNA"/>
</dbReference>
<accession>A0A6M0RQI9</accession>
<dbReference type="CDD" id="cd00657">
    <property type="entry name" value="Ferritin_like"/>
    <property type="match status" value="1"/>
</dbReference>
<evidence type="ECO:0000313" key="2">
    <source>
        <dbReference type="Proteomes" id="UP000481033"/>
    </source>
</evidence>